<keyword evidence="2" id="KW-1185">Reference proteome</keyword>
<feature type="non-terminal residue" evidence="1">
    <location>
        <position position="1"/>
    </location>
</feature>
<protein>
    <submittedName>
        <fullName evidence="1">Uncharacterized protein</fullName>
    </submittedName>
</protein>
<dbReference type="Gene3D" id="3.80.10.10">
    <property type="entry name" value="Ribonuclease Inhibitor"/>
    <property type="match status" value="1"/>
</dbReference>
<reference evidence="1 2" key="1">
    <citation type="submission" date="2023-11" db="EMBL/GenBank/DDBJ databases">
        <title>Halocaridina rubra genome assembly.</title>
        <authorList>
            <person name="Smith C."/>
        </authorList>
    </citation>
    <scope>NUCLEOTIDE SEQUENCE [LARGE SCALE GENOMIC DNA]</scope>
    <source>
        <strain evidence="1">EP-1</strain>
        <tissue evidence="1">Whole</tissue>
    </source>
</reference>
<evidence type="ECO:0000313" key="2">
    <source>
        <dbReference type="Proteomes" id="UP001381693"/>
    </source>
</evidence>
<feature type="non-terminal residue" evidence="1">
    <location>
        <position position="496"/>
    </location>
</feature>
<dbReference type="EMBL" id="JAXCGZ010012604">
    <property type="protein sequence ID" value="KAK7073509.1"/>
    <property type="molecule type" value="Genomic_DNA"/>
</dbReference>
<proteinExistence type="predicted"/>
<sequence length="496" mass="56819">ELYLTVKLLWEELWKLPGNIPLIASELLHANLTYHLPDDISKSLLVLLAANIRKIALVPTSRQLVMLKLASVFNHTHIIDKEYQVQEFDVRGVDFCKNVNTLQLLLPMCVHLTVLKLGCNTTPQTLEAVKCCPLKELSITERQAHNPRVPSEYLLNVLLGTSYTNATAILQSMRDGENVDINPTWPNLFNLSLGYCRVNQDFVIVLLIFLKKLKYVESSIVRKGTCLWQYYELKKEMNELPKLALEDFYLVELSPKYVHMLSCITPNLVKLYFFSCDVRGLGMSVMDAFQNLSENLKYLKELTIYNVRHICPGEPPLDIFSSIGKGIKTLILDGCIVQSVDLEDMGNILNFFPSVENLKLFFRVGLHCMQQCPPKIHCFPSVTSLTVRTPKVHEGTFPYMFQMFPNIQKLTLMDHKSEFSDTYSLGILSDLRVMKFSDINGISVSELMKVPFATQDRRCWELHMPAKSLPEEDIKRLVCSGWNFFPISEYVFDLSL</sequence>
<name>A0AAN9A448_HALRR</name>
<dbReference type="AlphaFoldDB" id="A0AAN9A448"/>
<dbReference type="InterPro" id="IPR032675">
    <property type="entry name" value="LRR_dom_sf"/>
</dbReference>
<organism evidence="1 2">
    <name type="scientific">Halocaridina rubra</name>
    <name type="common">Hawaiian red shrimp</name>
    <dbReference type="NCBI Taxonomy" id="373956"/>
    <lineage>
        <taxon>Eukaryota</taxon>
        <taxon>Metazoa</taxon>
        <taxon>Ecdysozoa</taxon>
        <taxon>Arthropoda</taxon>
        <taxon>Crustacea</taxon>
        <taxon>Multicrustacea</taxon>
        <taxon>Malacostraca</taxon>
        <taxon>Eumalacostraca</taxon>
        <taxon>Eucarida</taxon>
        <taxon>Decapoda</taxon>
        <taxon>Pleocyemata</taxon>
        <taxon>Caridea</taxon>
        <taxon>Atyoidea</taxon>
        <taxon>Atyidae</taxon>
        <taxon>Halocaridina</taxon>
    </lineage>
</organism>
<dbReference type="SUPFAM" id="SSF52047">
    <property type="entry name" value="RNI-like"/>
    <property type="match status" value="1"/>
</dbReference>
<accession>A0AAN9A448</accession>
<comment type="caution">
    <text evidence="1">The sequence shown here is derived from an EMBL/GenBank/DDBJ whole genome shotgun (WGS) entry which is preliminary data.</text>
</comment>
<dbReference type="Proteomes" id="UP001381693">
    <property type="component" value="Unassembled WGS sequence"/>
</dbReference>
<gene>
    <name evidence="1" type="ORF">SK128_009587</name>
</gene>
<evidence type="ECO:0000313" key="1">
    <source>
        <dbReference type="EMBL" id="KAK7073509.1"/>
    </source>
</evidence>